<organism evidence="2 3">
    <name type="scientific">Actinacidiphila yanglinensis</name>
    <dbReference type="NCBI Taxonomy" id="310779"/>
    <lineage>
        <taxon>Bacteria</taxon>
        <taxon>Bacillati</taxon>
        <taxon>Actinomycetota</taxon>
        <taxon>Actinomycetes</taxon>
        <taxon>Kitasatosporales</taxon>
        <taxon>Streptomycetaceae</taxon>
        <taxon>Actinacidiphila</taxon>
    </lineage>
</organism>
<feature type="transmembrane region" description="Helical" evidence="1">
    <location>
        <begin position="6"/>
        <end position="25"/>
    </location>
</feature>
<reference evidence="2 3" key="1">
    <citation type="submission" date="2016-10" db="EMBL/GenBank/DDBJ databases">
        <authorList>
            <person name="de Groot N.N."/>
        </authorList>
    </citation>
    <scope>NUCLEOTIDE SEQUENCE [LARGE SCALE GENOMIC DNA]</scope>
    <source>
        <strain evidence="2 3">CGMCC 4.2023</strain>
    </source>
</reference>
<name>A0A1H6DDL7_9ACTN</name>
<protein>
    <submittedName>
        <fullName evidence="2">Uncharacterized protein</fullName>
    </submittedName>
</protein>
<dbReference type="Proteomes" id="UP000236754">
    <property type="component" value="Unassembled WGS sequence"/>
</dbReference>
<dbReference type="AlphaFoldDB" id="A0A1H6DDL7"/>
<keyword evidence="1" id="KW-1133">Transmembrane helix</keyword>
<accession>A0A1H6DDL7</accession>
<keyword evidence="1" id="KW-0812">Transmembrane</keyword>
<dbReference type="EMBL" id="FNVU01000014">
    <property type="protein sequence ID" value="SEG83428.1"/>
    <property type="molecule type" value="Genomic_DNA"/>
</dbReference>
<sequence>MRALETIGFSLLVIAICIGTLLFLMGGTHYQRKK</sequence>
<evidence type="ECO:0000313" key="3">
    <source>
        <dbReference type="Proteomes" id="UP000236754"/>
    </source>
</evidence>
<proteinExistence type="predicted"/>
<gene>
    <name evidence="2" type="ORF">SAMN05216223_11476</name>
</gene>
<keyword evidence="3" id="KW-1185">Reference proteome</keyword>
<evidence type="ECO:0000256" key="1">
    <source>
        <dbReference type="SAM" id="Phobius"/>
    </source>
</evidence>
<keyword evidence="1" id="KW-0472">Membrane</keyword>
<evidence type="ECO:0000313" key="2">
    <source>
        <dbReference type="EMBL" id="SEG83428.1"/>
    </source>
</evidence>